<dbReference type="GeneID" id="6756279"/>
<evidence type="ECO:0000256" key="1">
    <source>
        <dbReference type="SAM" id="MobiDB-lite"/>
    </source>
</evidence>
<reference evidence="2 3" key="1">
    <citation type="journal article" date="2008" name="Nature">
        <title>The Trichoplax genome and the nature of placozoans.</title>
        <authorList>
            <person name="Srivastava M."/>
            <person name="Begovic E."/>
            <person name="Chapman J."/>
            <person name="Putnam N.H."/>
            <person name="Hellsten U."/>
            <person name="Kawashima T."/>
            <person name="Kuo A."/>
            <person name="Mitros T."/>
            <person name="Salamov A."/>
            <person name="Carpenter M.L."/>
            <person name="Signorovitch A.Y."/>
            <person name="Moreno M.A."/>
            <person name="Kamm K."/>
            <person name="Grimwood J."/>
            <person name="Schmutz J."/>
            <person name="Shapiro H."/>
            <person name="Grigoriev I.V."/>
            <person name="Buss L.W."/>
            <person name="Schierwater B."/>
            <person name="Dellaporta S.L."/>
            <person name="Rokhsar D.S."/>
        </authorList>
    </citation>
    <scope>NUCLEOTIDE SEQUENCE [LARGE SCALE GENOMIC DNA]</scope>
    <source>
        <strain evidence="2 3">Grell-BS-1999</strain>
    </source>
</reference>
<gene>
    <name evidence="2" type="ORF">TRIADDRAFT_58841</name>
</gene>
<dbReference type="Proteomes" id="UP000009022">
    <property type="component" value="Unassembled WGS sequence"/>
</dbReference>
<dbReference type="RefSeq" id="XP_002114885.1">
    <property type="nucleotide sequence ID" value="XM_002114849.1"/>
</dbReference>
<organism evidence="2 3">
    <name type="scientific">Trichoplax adhaerens</name>
    <name type="common">Trichoplax reptans</name>
    <dbReference type="NCBI Taxonomy" id="10228"/>
    <lineage>
        <taxon>Eukaryota</taxon>
        <taxon>Metazoa</taxon>
        <taxon>Placozoa</taxon>
        <taxon>Uniplacotomia</taxon>
        <taxon>Trichoplacea</taxon>
        <taxon>Trichoplacidae</taxon>
        <taxon>Trichoplax</taxon>
    </lineage>
</organism>
<feature type="region of interest" description="Disordered" evidence="1">
    <location>
        <begin position="118"/>
        <end position="153"/>
    </location>
</feature>
<dbReference type="InParanoid" id="B3S3T7"/>
<accession>B3S3T7</accession>
<evidence type="ECO:0000313" key="3">
    <source>
        <dbReference type="Proteomes" id="UP000009022"/>
    </source>
</evidence>
<keyword evidence="3" id="KW-1185">Reference proteome</keyword>
<name>B3S3T7_TRIAD</name>
<proteinExistence type="predicted"/>
<dbReference type="OrthoDB" id="6374621at2759"/>
<dbReference type="HOGENOM" id="CLU_1311585_0_0_1"/>
<dbReference type="KEGG" id="tad:TRIADDRAFT_58841"/>
<dbReference type="AlphaFoldDB" id="B3S3T7"/>
<dbReference type="EMBL" id="DS985249">
    <property type="protein sequence ID" value="EDV22341.1"/>
    <property type="molecule type" value="Genomic_DNA"/>
</dbReference>
<protein>
    <submittedName>
        <fullName evidence="2">Uncharacterized protein</fullName>
    </submittedName>
</protein>
<dbReference type="CTD" id="6756279"/>
<evidence type="ECO:0000313" key="2">
    <source>
        <dbReference type="EMBL" id="EDV22341.1"/>
    </source>
</evidence>
<sequence length="210" mass="24119">MASFKGIPMTVGFKTVKTKPKDTVINTVAHKMRTVLLRSGPYQTRKGYARCHTEHSNKLRMRTVPLRLGPWLNKEVNTQDVIRTTVTLSLSNKEGKMQDVIRSAVRRPLSNKEGEYARCHTEHSNKKRKMSASVESSRKRRASSKDTCNSHSVDDQADSIGIFMRVDMEVDNFKEQYNKESLTEVMAGIKNVCQQLTKDEWKYRPINEII</sequence>